<dbReference type="InterPro" id="IPR023195">
    <property type="entry name" value="Nict_dMeBzImd_PRibTrfase_N"/>
</dbReference>
<dbReference type="EMBL" id="FOWW01000006">
    <property type="protein sequence ID" value="SFQ37171.1"/>
    <property type="molecule type" value="Genomic_DNA"/>
</dbReference>
<feature type="active site" description="Proton acceptor" evidence="11">
    <location>
        <position position="326"/>
    </location>
</feature>
<evidence type="ECO:0000256" key="2">
    <source>
        <dbReference type="ARBA" id="ARBA00005049"/>
    </source>
</evidence>
<evidence type="ECO:0000256" key="4">
    <source>
        <dbReference type="ARBA" id="ARBA00011991"/>
    </source>
</evidence>
<dbReference type="CDD" id="cd02439">
    <property type="entry name" value="DMB-PRT_CobT"/>
    <property type="match status" value="1"/>
</dbReference>
<dbReference type="SUPFAM" id="SSF52733">
    <property type="entry name" value="Nicotinate mononucleotide:5,6-dimethylbenzimidazole phosphoribosyltransferase (CobT)"/>
    <property type="match status" value="1"/>
</dbReference>
<gene>
    <name evidence="11" type="primary">cobT</name>
    <name evidence="12" type="ORF">SAMN05421810_106335</name>
</gene>
<name>A0A1I5XYV2_9PSEU</name>
<dbReference type="NCBIfam" id="TIGR03160">
    <property type="entry name" value="cobT_DBIPRT"/>
    <property type="match status" value="1"/>
</dbReference>
<evidence type="ECO:0000256" key="11">
    <source>
        <dbReference type="HAMAP-Rule" id="MF_00230"/>
    </source>
</evidence>
<comment type="catalytic activity">
    <reaction evidence="10 11">
        <text>5,6-dimethylbenzimidazole + nicotinate beta-D-ribonucleotide = alpha-ribazole 5'-phosphate + nicotinate + H(+)</text>
        <dbReference type="Rhea" id="RHEA:11196"/>
        <dbReference type="ChEBI" id="CHEBI:15378"/>
        <dbReference type="ChEBI" id="CHEBI:15890"/>
        <dbReference type="ChEBI" id="CHEBI:32544"/>
        <dbReference type="ChEBI" id="CHEBI:57502"/>
        <dbReference type="ChEBI" id="CHEBI:57918"/>
        <dbReference type="EC" id="2.4.2.21"/>
    </reaction>
</comment>
<evidence type="ECO:0000313" key="13">
    <source>
        <dbReference type="Proteomes" id="UP000198727"/>
    </source>
</evidence>
<dbReference type="Proteomes" id="UP000198727">
    <property type="component" value="Unassembled WGS sequence"/>
</dbReference>
<evidence type="ECO:0000256" key="9">
    <source>
        <dbReference type="ARBA" id="ARBA00030686"/>
    </source>
</evidence>
<dbReference type="HAMAP" id="MF_00230">
    <property type="entry name" value="CobT"/>
    <property type="match status" value="1"/>
</dbReference>
<dbReference type="Pfam" id="PF02277">
    <property type="entry name" value="DBI_PRT"/>
    <property type="match status" value="1"/>
</dbReference>
<dbReference type="GO" id="GO:0008939">
    <property type="term" value="F:nicotinate-nucleotide-dimethylbenzimidazole phosphoribosyltransferase activity"/>
    <property type="evidence" value="ECO:0007669"/>
    <property type="project" value="UniProtKB-UniRule"/>
</dbReference>
<sequence>MDDVDAVGSVDPALTFPTLPLPDEIARADALRRHTELVKPVESLGRLEELGAWIAACQGQSPPRPFVRPRVVVFAADHGIAAKGVSAHPPEATARMVVALLTGGTVTGVLAAAVGAGLRVEDVGVDAEPPDPELARFKVRRGSGSIDTEDALTGDEVLAAVRAGMAVADAEVDAGADLLLPAQLGVGGSTPASVLVAALTGSEPVAVVGRASGIDDNAWMRKAAAVRDALRRARPVLTDPLALLRTAGGADLAALTGFLAQAAVRRTPVLLDGLAVGAAALLAEELAPGASAWWVAAHRCAEPAHPLVLEHLDLAPLLDLDIRLGEGAGAAAALPLLAMAVRVLAETATYEQAGVPRPVLPPPGR</sequence>
<dbReference type="NCBIfam" id="NF000996">
    <property type="entry name" value="PRK00105.1"/>
    <property type="match status" value="1"/>
</dbReference>
<evidence type="ECO:0000256" key="10">
    <source>
        <dbReference type="ARBA" id="ARBA00047340"/>
    </source>
</evidence>
<dbReference type="UniPathway" id="UPA00061">
    <property type="reaction ID" value="UER00516"/>
</dbReference>
<dbReference type="Gene3D" id="1.10.1610.10">
    <property type="match status" value="1"/>
</dbReference>
<dbReference type="AlphaFoldDB" id="A0A1I5XYV2"/>
<dbReference type="InterPro" id="IPR036087">
    <property type="entry name" value="Nict_dMeBzImd_PRibTrfase_sf"/>
</dbReference>
<dbReference type="Gene3D" id="3.40.50.10210">
    <property type="match status" value="1"/>
</dbReference>
<dbReference type="GO" id="GO:0009236">
    <property type="term" value="P:cobalamin biosynthetic process"/>
    <property type="evidence" value="ECO:0007669"/>
    <property type="project" value="UniProtKB-UniRule"/>
</dbReference>
<evidence type="ECO:0000256" key="3">
    <source>
        <dbReference type="ARBA" id="ARBA00007110"/>
    </source>
</evidence>
<evidence type="ECO:0000256" key="6">
    <source>
        <dbReference type="ARBA" id="ARBA00022573"/>
    </source>
</evidence>
<dbReference type="InterPro" id="IPR017846">
    <property type="entry name" value="Nict_dMeBzImd_PRibTrfase_bact"/>
</dbReference>
<keyword evidence="13" id="KW-1185">Reference proteome</keyword>
<evidence type="ECO:0000256" key="8">
    <source>
        <dbReference type="ARBA" id="ARBA00022679"/>
    </source>
</evidence>
<keyword evidence="6 11" id="KW-0169">Cobalamin biosynthesis</keyword>
<comment type="similarity">
    <text evidence="3 11">Belongs to the CobT family.</text>
</comment>
<organism evidence="12 13">
    <name type="scientific">Amycolatopsis arida</name>
    <dbReference type="NCBI Taxonomy" id="587909"/>
    <lineage>
        <taxon>Bacteria</taxon>
        <taxon>Bacillati</taxon>
        <taxon>Actinomycetota</taxon>
        <taxon>Actinomycetes</taxon>
        <taxon>Pseudonocardiales</taxon>
        <taxon>Pseudonocardiaceae</taxon>
        <taxon>Amycolatopsis</taxon>
    </lineage>
</organism>
<comment type="pathway">
    <text evidence="2 11">Nucleoside biosynthesis; alpha-ribazole biosynthesis; alpha-ribazole from 5,6-dimethylbenzimidazole: step 1/2.</text>
</comment>
<evidence type="ECO:0000256" key="1">
    <source>
        <dbReference type="ARBA" id="ARBA00002197"/>
    </source>
</evidence>
<keyword evidence="7 11" id="KW-0328">Glycosyltransferase</keyword>
<evidence type="ECO:0000313" key="12">
    <source>
        <dbReference type="EMBL" id="SFQ37171.1"/>
    </source>
</evidence>
<comment type="function">
    <text evidence="1 11">Catalyzes the synthesis of alpha-ribazole-5'-phosphate from nicotinate mononucleotide (NAMN) and 5,6-dimethylbenzimidazole (DMB).</text>
</comment>
<dbReference type="STRING" id="587909.SAMN05421810_106335"/>
<keyword evidence="8 11" id="KW-0808">Transferase</keyword>
<reference evidence="13" key="1">
    <citation type="submission" date="2016-10" db="EMBL/GenBank/DDBJ databases">
        <authorList>
            <person name="Varghese N."/>
            <person name="Submissions S."/>
        </authorList>
    </citation>
    <scope>NUCLEOTIDE SEQUENCE [LARGE SCALE GENOMIC DNA]</scope>
    <source>
        <strain evidence="13">CGMCC 4.5579</strain>
    </source>
</reference>
<evidence type="ECO:0000256" key="5">
    <source>
        <dbReference type="ARBA" id="ARBA00015486"/>
    </source>
</evidence>
<protein>
    <recommendedName>
        <fullName evidence="5 11">Nicotinate-nucleotide--dimethylbenzimidazole phosphoribosyltransferase</fullName>
        <shortName evidence="11">NN:DBI PRT</shortName>
        <ecNumber evidence="4 11">2.4.2.21</ecNumber>
    </recommendedName>
    <alternativeName>
        <fullName evidence="9 11">N(1)-alpha-phosphoribosyltransferase</fullName>
    </alternativeName>
</protein>
<dbReference type="PANTHER" id="PTHR43463:SF1">
    <property type="entry name" value="NICOTINATE-NUCLEOTIDE--DIMETHYLBENZIMIDAZOLE PHOSPHORIBOSYLTRANSFERASE"/>
    <property type="match status" value="1"/>
</dbReference>
<proteinExistence type="inferred from homology"/>
<evidence type="ECO:0000256" key="7">
    <source>
        <dbReference type="ARBA" id="ARBA00022676"/>
    </source>
</evidence>
<dbReference type="PANTHER" id="PTHR43463">
    <property type="entry name" value="NICOTINATE-NUCLEOTIDE--DIMETHYLBENZIMIDAZOLE PHOSPHORIBOSYLTRANSFERASE"/>
    <property type="match status" value="1"/>
</dbReference>
<dbReference type="InterPro" id="IPR003200">
    <property type="entry name" value="Nict_dMeBzImd_PRibTrfase"/>
</dbReference>
<accession>A0A1I5XYV2</accession>
<dbReference type="EC" id="2.4.2.21" evidence="4 11"/>